<dbReference type="InterPro" id="IPR050580">
    <property type="entry name" value="2H_phosphoesterase_YjcG-like"/>
</dbReference>
<evidence type="ECO:0000313" key="2">
    <source>
        <dbReference type="Proteomes" id="UP000316181"/>
    </source>
</evidence>
<dbReference type="OrthoDB" id="358773at2"/>
<gene>
    <name evidence="1" type="ORF">FB389_0763</name>
</gene>
<dbReference type="AlphaFoldDB" id="A0A542SNJ1"/>
<dbReference type="Proteomes" id="UP000316181">
    <property type="component" value="Unassembled WGS sequence"/>
</dbReference>
<dbReference type="PANTHER" id="PTHR40037">
    <property type="entry name" value="PHOSPHOESTERASE YJCG-RELATED"/>
    <property type="match status" value="1"/>
</dbReference>
<comment type="caution">
    <text evidence="1">The sequence shown here is derived from an EMBL/GenBank/DDBJ whole genome shotgun (WGS) entry which is preliminary data.</text>
</comment>
<dbReference type="GO" id="GO:0016874">
    <property type="term" value="F:ligase activity"/>
    <property type="evidence" value="ECO:0007669"/>
    <property type="project" value="UniProtKB-KW"/>
</dbReference>
<dbReference type="Gene3D" id="3.90.1140.10">
    <property type="entry name" value="Cyclic phosphodiesterase"/>
    <property type="match status" value="1"/>
</dbReference>
<accession>A0A542SNJ1</accession>
<keyword evidence="2" id="KW-1185">Reference proteome</keyword>
<proteinExistence type="predicted"/>
<name>A0A542SNJ1_9MICO</name>
<dbReference type="RefSeq" id="WP_142111433.1">
    <property type="nucleotide sequence ID" value="NZ_BAAATB010000002.1"/>
</dbReference>
<reference evidence="1 2" key="1">
    <citation type="submission" date="2019-06" db="EMBL/GenBank/DDBJ databases">
        <title>Sequencing the genomes of 1000 actinobacteria strains.</title>
        <authorList>
            <person name="Klenk H.-P."/>
        </authorList>
    </citation>
    <scope>NUCLEOTIDE SEQUENCE [LARGE SCALE GENOMIC DNA]</scope>
    <source>
        <strain evidence="1 2">DSM 10596</strain>
    </source>
</reference>
<dbReference type="Pfam" id="PF13563">
    <property type="entry name" value="2_5_RNA_ligase2"/>
    <property type="match status" value="1"/>
</dbReference>
<dbReference type="PANTHER" id="PTHR40037:SF1">
    <property type="entry name" value="PHOSPHOESTERASE SAOUHSC_00951-RELATED"/>
    <property type="match status" value="1"/>
</dbReference>
<dbReference type="SUPFAM" id="SSF55144">
    <property type="entry name" value="LigT-like"/>
    <property type="match status" value="1"/>
</dbReference>
<sequence length="194" mass="20754">MGATAEPTDTVQIGVALAVPAPFAQELAAARESFGDTQARAIPPHITILGPTEVSSAELPGIHQHLRDMACQIDPFLVYLRSAGTFRPVSQVVFVQVAQGIAECEKLEALVRSGPLASPARFHYHPHVTVAHDVADSALNVAFADMGAYEASFVVNDVILYEHGADGIWRPMESFPLGSSFDDDFPTMQVAPSD</sequence>
<dbReference type="EMBL" id="VFNV01000001">
    <property type="protein sequence ID" value="TQK76105.1"/>
    <property type="molecule type" value="Genomic_DNA"/>
</dbReference>
<keyword evidence="1" id="KW-0436">Ligase</keyword>
<evidence type="ECO:0000313" key="1">
    <source>
        <dbReference type="EMBL" id="TQK76105.1"/>
    </source>
</evidence>
<dbReference type="InterPro" id="IPR009097">
    <property type="entry name" value="Cyclic_Pdiesterase"/>
</dbReference>
<protein>
    <submittedName>
        <fullName evidence="1">2'-5' RNA ligase</fullName>
    </submittedName>
</protein>
<organism evidence="1 2">
    <name type="scientific">Rarobacter incanus</name>
    <dbReference type="NCBI Taxonomy" id="153494"/>
    <lineage>
        <taxon>Bacteria</taxon>
        <taxon>Bacillati</taxon>
        <taxon>Actinomycetota</taxon>
        <taxon>Actinomycetes</taxon>
        <taxon>Micrococcales</taxon>
        <taxon>Rarobacteraceae</taxon>
        <taxon>Rarobacter</taxon>
    </lineage>
</organism>